<organism evidence="1 2">
    <name type="scientific">Thiobaca trueperi</name>
    <dbReference type="NCBI Taxonomy" id="127458"/>
    <lineage>
        <taxon>Bacteria</taxon>
        <taxon>Pseudomonadati</taxon>
        <taxon>Pseudomonadota</taxon>
        <taxon>Gammaproteobacteria</taxon>
        <taxon>Chromatiales</taxon>
        <taxon>Chromatiaceae</taxon>
        <taxon>Thiobaca</taxon>
    </lineage>
</organism>
<evidence type="ECO:0000313" key="2">
    <source>
        <dbReference type="Proteomes" id="UP000295717"/>
    </source>
</evidence>
<dbReference type="RefSeq" id="WP_132978683.1">
    <property type="nucleotide sequence ID" value="NZ_SMAO01000015.1"/>
</dbReference>
<reference evidence="1 2" key="1">
    <citation type="submission" date="2019-03" db="EMBL/GenBank/DDBJ databases">
        <title>Genomic Encyclopedia of Type Strains, Phase IV (KMG-IV): sequencing the most valuable type-strain genomes for metagenomic binning, comparative biology and taxonomic classification.</title>
        <authorList>
            <person name="Goeker M."/>
        </authorList>
    </citation>
    <scope>NUCLEOTIDE SEQUENCE [LARGE SCALE GENOMIC DNA]</scope>
    <source>
        <strain evidence="1 2">DSM 13587</strain>
    </source>
</reference>
<dbReference type="InterPro" id="IPR013396">
    <property type="entry name" value="CRISPR-assoc_prot_Csy4"/>
</dbReference>
<dbReference type="Pfam" id="PF09618">
    <property type="entry name" value="Cas_Csy4"/>
    <property type="match status" value="1"/>
</dbReference>
<dbReference type="EMBL" id="SMAO01000015">
    <property type="protein sequence ID" value="TCT18043.1"/>
    <property type="molecule type" value="Genomic_DNA"/>
</dbReference>
<comment type="caution">
    <text evidence="1">The sequence shown here is derived from an EMBL/GenBank/DDBJ whole genome shotgun (WGS) entry which is preliminary data.</text>
</comment>
<keyword evidence="2" id="KW-1185">Reference proteome</keyword>
<protein>
    <submittedName>
        <fullName evidence="1">CRISPR-associated Csy4 family protein</fullName>
    </submittedName>
</protein>
<dbReference type="OrthoDB" id="5465456at2"/>
<accession>A0A4R3MQ89</accession>
<proteinExistence type="predicted"/>
<gene>
    <name evidence="1" type="ORF">EDC35_11518</name>
</gene>
<dbReference type="Proteomes" id="UP000295717">
    <property type="component" value="Unassembled WGS sequence"/>
</dbReference>
<dbReference type="GO" id="GO:0004519">
    <property type="term" value="F:endonuclease activity"/>
    <property type="evidence" value="ECO:0007669"/>
    <property type="project" value="InterPro"/>
</dbReference>
<name>A0A4R3MQ89_9GAMM</name>
<evidence type="ECO:0000313" key="1">
    <source>
        <dbReference type="EMBL" id="TCT18043.1"/>
    </source>
</evidence>
<dbReference type="Gene3D" id="3.30.70.2540">
    <property type="entry name" value="CRISPR-associated endoribonuclease Cas6/Csy4"/>
    <property type="match status" value="1"/>
</dbReference>
<dbReference type="InterPro" id="IPR042564">
    <property type="entry name" value="CRISPR-Cas6/Csy4_sf"/>
</dbReference>
<dbReference type="AlphaFoldDB" id="A0A4R3MQ89"/>
<sequence length="178" mass="20618">MRPQVFFDIESLSARRDRLQRASGQTLRELHGLFAETPACYALALPDYPHNAFGRLRVFATTAPELERLAYRLRNHALRIGDIRLVPEDFSGAWRCYRRYRIPTRAQERHADGTLRVRRIREADEARLPYFDMQSASTQQVFRLYVQRLDSEPTPGDCLPDNYGLSVSTRCFALPDVS</sequence>
<dbReference type="GO" id="GO:0043571">
    <property type="term" value="P:maintenance of CRISPR repeat elements"/>
    <property type="evidence" value="ECO:0007669"/>
    <property type="project" value="InterPro"/>
</dbReference>